<dbReference type="WBParaSite" id="JU765_v2.g7472.t1">
    <property type="protein sequence ID" value="JU765_v2.g7472.t1"/>
    <property type="gene ID" value="JU765_v2.g7472"/>
</dbReference>
<reference evidence="2" key="1">
    <citation type="submission" date="2022-11" db="UniProtKB">
        <authorList>
            <consortium name="WormBaseParasite"/>
        </authorList>
    </citation>
    <scope>IDENTIFICATION</scope>
</reference>
<organism evidence="1 2">
    <name type="scientific">Panagrolaimus sp. JU765</name>
    <dbReference type="NCBI Taxonomy" id="591449"/>
    <lineage>
        <taxon>Eukaryota</taxon>
        <taxon>Metazoa</taxon>
        <taxon>Ecdysozoa</taxon>
        <taxon>Nematoda</taxon>
        <taxon>Chromadorea</taxon>
        <taxon>Rhabditida</taxon>
        <taxon>Tylenchina</taxon>
        <taxon>Panagrolaimomorpha</taxon>
        <taxon>Panagrolaimoidea</taxon>
        <taxon>Panagrolaimidae</taxon>
        <taxon>Panagrolaimus</taxon>
    </lineage>
</organism>
<evidence type="ECO:0000313" key="1">
    <source>
        <dbReference type="Proteomes" id="UP000887576"/>
    </source>
</evidence>
<protein>
    <submittedName>
        <fullName evidence="2">Uncharacterized protein</fullName>
    </submittedName>
</protein>
<accession>A0AC34RJ27</accession>
<dbReference type="Proteomes" id="UP000887576">
    <property type="component" value="Unplaced"/>
</dbReference>
<proteinExistence type="predicted"/>
<name>A0AC34RJ27_9BILA</name>
<evidence type="ECO:0000313" key="2">
    <source>
        <dbReference type="WBParaSite" id="JU765_v2.g7472.t1"/>
    </source>
</evidence>
<sequence>MRHHIGRNNPNFGPPEKLIPSRKTYTESLKQHHSSAAELLKKKLANPDITGYAVILDKTPVVKKIFGVKIQLVDNGKLYNVGLAVNPIQSATSQGIKAFTDQILADYGLNAKKAYFVFDEGTNMVIAFRGKKSVTEHTWARVQTGSDCLE</sequence>